<dbReference type="InterPro" id="IPR027805">
    <property type="entry name" value="Transposase_HTH_dom"/>
</dbReference>
<evidence type="ECO:0000259" key="1">
    <source>
        <dbReference type="Pfam" id="PF13613"/>
    </source>
</evidence>
<dbReference type="EMBL" id="BMMA01000020">
    <property type="protein sequence ID" value="GGI86509.1"/>
    <property type="molecule type" value="Genomic_DNA"/>
</dbReference>
<dbReference type="Pfam" id="PF13613">
    <property type="entry name" value="HTH_Tnp_4"/>
    <property type="match status" value="1"/>
</dbReference>
<reference evidence="2" key="4">
    <citation type="submission" date="2023-08" db="EMBL/GenBank/DDBJ databases">
        <authorList>
            <person name="Sun Q."/>
            <person name="Zhou Y."/>
        </authorList>
    </citation>
    <scope>NUCLEOTIDE SEQUENCE</scope>
    <source>
        <strain evidence="3">CGMCC 1.8884</strain>
        <strain evidence="2">CGMCC 1.8885</strain>
    </source>
</reference>
<evidence type="ECO:0000313" key="3">
    <source>
        <dbReference type="EMBL" id="GGP30764.1"/>
    </source>
</evidence>
<name>A0AAV4K674_9DEIO</name>
<keyword evidence="4" id="KW-1185">Reference proteome</keyword>
<proteinExistence type="predicted"/>
<feature type="domain" description="Transposase Helix-turn-helix" evidence="1">
    <location>
        <begin position="55"/>
        <end position="101"/>
    </location>
</feature>
<organism evidence="2 5">
    <name type="scientific">Deinococcus wulumuqiensis</name>
    <dbReference type="NCBI Taxonomy" id="980427"/>
    <lineage>
        <taxon>Bacteria</taxon>
        <taxon>Thermotogati</taxon>
        <taxon>Deinococcota</taxon>
        <taxon>Deinococci</taxon>
        <taxon>Deinococcales</taxon>
        <taxon>Deinococcaceae</taxon>
        <taxon>Deinococcus</taxon>
    </lineage>
</organism>
<reference evidence="2" key="2">
    <citation type="journal article" date="2014" name="Int. J. Syst. Evol. Microbiol.">
        <title>Complete genome sequence of Corynebacterium casei LMG S-19264T (=DSM 44701T), isolated from a smear-ripened cheese.</title>
        <authorList>
            <consortium name="US DOE Joint Genome Institute (JGI-PGF)"/>
            <person name="Walter F."/>
            <person name="Albersmeier A."/>
            <person name="Kalinowski J."/>
            <person name="Ruckert C."/>
        </authorList>
    </citation>
    <scope>NUCLEOTIDE SEQUENCE</scope>
    <source>
        <strain evidence="2">CGMCC 1.8885</strain>
    </source>
</reference>
<dbReference type="Proteomes" id="UP000652720">
    <property type="component" value="Unassembled WGS sequence"/>
</dbReference>
<sequence length="149" mass="17229">MWIAHQRFERVMRMTRKQFKRRTGVYPETFTAMEAALQAWELDKNRSGRPPARTLSEQLLLTLEFWREYRTLSHLAEDWDIHESTAQRTIERVENALIASGQFALPGKKALLETTTAWTAMLVDVAEVPCERPKKSNAPTTAGKRSVIR</sequence>
<dbReference type="AlphaFoldDB" id="A0AAV4K674"/>
<gene>
    <name evidence="3" type="ORF">GCM10008021_24150</name>
    <name evidence="2" type="ORF">GCM10010914_21140</name>
</gene>
<reference evidence="4" key="3">
    <citation type="journal article" date="2019" name="Int. J. Syst. Evol. Microbiol.">
        <title>The Global Catalogue of Microorganisms (GCM) 10K type strain sequencing project: providing services to taxonomists for standard genome sequencing and annotation.</title>
        <authorList>
            <consortium name="The Broad Institute Genomics Platform"/>
            <consortium name="The Broad Institute Genome Sequencing Center for Infectious Disease"/>
            <person name="Wu L."/>
            <person name="Ma J."/>
        </authorList>
    </citation>
    <scope>NUCLEOTIDE SEQUENCE [LARGE SCALE GENOMIC DNA]</scope>
    <source>
        <strain evidence="4">CGMCC 1.8884</strain>
    </source>
</reference>
<dbReference type="Proteomes" id="UP000630135">
    <property type="component" value="Unassembled WGS sequence"/>
</dbReference>
<dbReference type="EMBL" id="BMLZ01000038">
    <property type="protein sequence ID" value="GGP30764.1"/>
    <property type="molecule type" value="Genomic_DNA"/>
</dbReference>
<evidence type="ECO:0000313" key="5">
    <source>
        <dbReference type="Proteomes" id="UP000652720"/>
    </source>
</evidence>
<protein>
    <recommendedName>
        <fullName evidence="1">Transposase Helix-turn-helix domain-containing protein</fullName>
    </recommendedName>
</protein>
<evidence type="ECO:0000313" key="4">
    <source>
        <dbReference type="Proteomes" id="UP000630135"/>
    </source>
</evidence>
<reference evidence="3" key="1">
    <citation type="journal article" date="2014" name="Int. J. Syst. Evol. Microbiol.">
        <title>Complete genome of a new Firmicutes species belonging to the dominant human colonic microbiota ('Ruminococcus bicirculans') reveals two chromosomes and a selective capacity to utilize plant glucans.</title>
        <authorList>
            <consortium name="NISC Comparative Sequencing Program"/>
            <person name="Wegmann U."/>
            <person name="Louis P."/>
            <person name="Goesmann A."/>
            <person name="Henrissat B."/>
            <person name="Duncan S.H."/>
            <person name="Flint H.J."/>
        </authorList>
    </citation>
    <scope>NUCLEOTIDE SEQUENCE</scope>
    <source>
        <strain evidence="3">CGMCC 1.8884</strain>
    </source>
</reference>
<accession>A0AAV4K674</accession>
<evidence type="ECO:0000313" key="2">
    <source>
        <dbReference type="EMBL" id="GGI86509.1"/>
    </source>
</evidence>
<comment type="caution">
    <text evidence="2">The sequence shown here is derived from an EMBL/GenBank/DDBJ whole genome shotgun (WGS) entry which is preliminary data.</text>
</comment>